<keyword evidence="3" id="KW-0326">Glycosidase</keyword>
<reference evidence="5 6" key="1">
    <citation type="submission" date="2018-05" db="EMBL/GenBank/DDBJ databases">
        <title>Genomic Encyclopedia of Type Strains, Phase IV (KMG-IV): sequencing the most valuable type-strain genomes for metagenomic binning, comparative biology and taxonomic classification.</title>
        <authorList>
            <person name="Goeker M."/>
        </authorList>
    </citation>
    <scope>NUCLEOTIDE SEQUENCE [LARGE SCALE GENOMIC DNA]</scope>
    <source>
        <strain evidence="5 6">DSM 24995</strain>
    </source>
</reference>
<comment type="caution">
    <text evidence="5">The sequence shown here is derived from an EMBL/GenBank/DDBJ whole genome shotgun (WGS) entry which is preliminary data.</text>
</comment>
<protein>
    <submittedName>
        <fullName evidence="5">Oligo-1,6-glucosidase</fullName>
    </submittedName>
</protein>
<accession>A0A2V3XYX7</accession>
<dbReference type="InterPro" id="IPR017853">
    <property type="entry name" value="GH"/>
</dbReference>
<dbReference type="Pfam" id="PF00128">
    <property type="entry name" value="Alpha-amylase"/>
    <property type="match status" value="1"/>
</dbReference>
<dbReference type="EMBL" id="QJKD01000011">
    <property type="protein sequence ID" value="PXX50743.1"/>
    <property type="molecule type" value="Genomic_DNA"/>
</dbReference>
<gene>
    <name evidence="5" type="ORF">DFR60_11134</name>
</gene>
<keyword evidence="6" id="KW-1185">Reference proteome</keyword>
<dbReference type="RefSeq" id="WP_110324383.1">
    <property type="nucleotide sequence ID" value="NZ_QJKD01000011.1"/>
</dbReference>
<dbReference type="SMART" id="SM00642">
    <property type="entry name" value="Aamy"/>
    <property type="match status" value="1"/>
</dbReference>
<dbReference type="PANTHER" id="PTHR10357:SF184">
    <property type="entry name" value="OLIGO-1,6-GLUCOSIDASE 1"/>
    <property type="match status" value="1"/>
</dbReference>
<sequence>MNDIKKAWWKEAVVYQIYPRSFQDSNGDGIGDLKGIERRLGYLKKLGADVLWLCPVYDSPNDDNGYDIRDYQKIMEEAGTMKAFDELLAAAHSMGMKIIMDLVVNHSSDEHRWFQESRKSKNNPYRNYYIWREAKEGSYPNTWRSNFGGSAWEYDEETGEYYLHLFSRKQPDLNWDYEPLRQEIYGMMRWWLDKGIDGFRMDVISYISKDPAALTDRNQPEKTTAANGPHVHEYLREMYREVLSGYEVMTVGETPDVTVMQARKYAGFDSKELQMVFQFQLMDVDGGETDRWGIPSFCLNDIRKVMDRWQTGLDGKAWNSLFWNNHDQPRVVSRFGDDSTEFYRKKSAKMLGVCLQMMQGTPYIYQGEELGMTNVTFDKIEDYRDIDTINAYKEYTGAGTAPEIMLKRIRYRSRDNARTPMQWDDSPNAGFTNSTPWIGVNPAYTYINAKEALADPDSIFYFYQALIRLRKQYEIIVYGSYEPLDQENPSVYSYKRRLGKEELWVFCNFTREEQKIPVARLQQQSQLLLANYEKPYSESLRAYEARIYRIAHGSITHPCKTKNKKCLT</sequence>
<dbReference type="FunFam" id="3.20.20.80:FF:000064">
    <property type="entry name" value="Oligo-1,6-glucosidase"/>
    <property type="match status" value="2"/>
</dbReference>
<feature type="domain" description="Glycosyl hydrolase family 13 catalytic" evidence="4">
    <location>
        <begin position="16"/>
        <end position="418"/>
    </location>
</feature>
<dbReference type="GO" id="GO:0004556">
    <property type="term" value="F:alpha-amylase activity"/>
    <property type="evidence" value="ECO:0007669"/>
    <property type="project" value="TreeGrafter"/>
</dbReference>
<dbReference type="InterPro" id="IPR013780">
    <property type="entry name" value="Glyco_hydro_b"/>
</dbReference>
<dbReference type="NCBIfam" id="NF008183">
    <property type="entry name" value="PRK10933.1"/>
    <property type="match status" value="1"/>
</dbReference>
<dbReference type="GeneID" id="86063133"/>
<comment type="similarity">
    <text evidence="1">Belongs to the glycosyl hydrolase 13 family.</text>
</comment>
<evidence type="ECO:0000256" key="2">
    <source>
        <dbReference type="ARBA" id="ARBA00022801"/>
    </source>
</evidence>
<dbReference type="Proteomes" id="UP000248057">
    <property type="component" value="Unassembled WGS sequence"/>
</dbReference>
<dbReference type="CDD" id="cd11333">
    <property type="entry name" value="AmyAc_SI_OligoGlu_DGase"/>
    <property type="match status" value="1"/>
</dbReference>
<evidence type="ECO:0000313" key="5">
    <source>
        <dbReference type="EMBL" id="PXX50743.1"/>
    </source>
</evidence>
<organism evidence="5 6">
    <name type="scientific">Hungatella effluvii</name>
    <dbReference type="NCBI Taxonomy" id="1096246"/>
    <lineage>
        <taxon>Bacteria</taxon>
        <taxon>Bacillati</taxon>
        <taxon>Bacillota</taxon>
        <taxon>Clostridia</taxon>
        <taxon>Lachnospirales</taxon>
        <taxon>Lachnospiraceae</taxon>
        <taxon>Hungatella</taxon>
    </lineage>
</organism>
<evidence type="ECO:0000256" key="3">
    <source>
        <dbReference type="ARBA" id="ARBA00023295"/>
    </source>
</evidence>
<dbReference type="FunFam" id="3.90.400.10:FF:000002">
    <property type="entry name" value="Sucrose isomerase"/>
    <property type="match status" value="1"/>
</dbReference>
<dbReference type="SUPFAM" id="SSF51445">
    <property type="entry name" value="(Trans)glycosidases"/>
    <property type="match status" value="1"/>
</dbReference>
<name>A0A2V3XYX7_9FIRM</name>
<dbReference type="GO" id="GO:0009313">
    <property type="term" value="P:oligosaccharide catabolic process"/>
    <property type="evidence" value="ECO:0007669"/>
    <property type="project" value="TreeGrafter"/>
</dbReference>
<dbReference type="Gene3D" id="3.90.400.10">
    <property type="entry name" value="Oligo-1,6-glucosidase, Domain 2"/>
    <property type="match status" value="1"/>
</dbReference>
<dbReference type="PANTHER" id="PTHR10357">
    <property type="entry name" value="ALPHA-AMYLASE FAMILY MEMBER"/>
    <property type="match status" value="1"/>
</dbReference>
<dbReference type="Gene3D" id="2.60.40.1180">
    <property type="entry name" value="Golgi alpha-mannosidase II"/>
    <property type="match status" value="1"/>
</dbReference>
<dbReference type="AlphaFoldDB" id="A0A2V3XYX7"/>
<dbReference type="InterPro" id="IPR045857">
    <property type="entry name" value="O16G_dom_2"/>
</dbReference>
<dbReference type="SUPFAM" id="SSF51011">
    <property type="entry name" value="Glycosyl hydrolase domain"/>
    <property type="match status" value="1"/>
</dbReference>
<proteinExistence type="inferred from homology"/>
<keyword evidence="2" id="KW-0378">Hydrolase</keyword>
<dbReference type="InterPro" id="IPR006047">
    <property type="entry name" value="GH13_cat_dom"/>
</dbReference>
<evidence type="ECO:0000313" key="6">
    <source>
        <dbReference type="Proteomes" id="UP000248057"/>
    </source>
</evidence>
<evidence type="ECO:0000259" key="4">
    <source>
        <dbReference type="SMART" id="SM00642"/>
    </source>
</evidence>
<evidence type="ECO:0000256" key="1">
    <source>
        <dbReference type="ARBA" id="ARBA00008061"/>
    </source>
</evidence>
<dbReference type="Gene3D" id="3.20.20.80">
    <property type="entry name" value="Glycosidases"/>
    <property type="match status" value="1"/>
</dbReference>